<proteinExistence type="predicted"/>
<evidence type="ECO:0000313" key="2">
    <source>
        <dbReference type="EMBL" id="EER44949.1"/>
    </source>
</evidence>
<feature type="compositionally biased region" description="Acidic residues" evidence="1">
    <location>
        <begin position="101"/>
        <end position="112"/>
    </location>
</feature>
<name>C6H1E6_AJECH</name>
<dbReference type="Gene3D" id="1.10.10.10">
    <property type="entry name" value="Winged helix-like DNA-binding domain superfamily/Winged helix DNA-binding domain"/>
    <property type="match status" value="1"/>
</dbReference>
<dbReference type="OMA" id="CEGDHTP"/>
<dbReference type="InterPro" id="IPR036388">
    <property type="entry name" value="WH-like_DNA-bd_sf"/>
</dbReference>
<dbReference type="OrthoDB" id="2548197at2759"/>
<dbReference type="EMBL" id="GG692419">
    <property type="protein sequence ID" value="EER44949.1"/>
    <property type="molecule type" value="Genomic_DNA"/>
</dbReference>
<accession>C6H1E6</accession>
<organism evidence="2 3">
    <name type="scientific">Ajellomyces capsulatus (strain H143)</name>
    <name type="common">Darling's disease fungus</name>
    <name type="synonym">Histoplasma capsulatum</name>
    <dbReference type="NCBI Taxonomy" id="544712"/>
    <lineage>
        <taxon>Eukaryota</taxon>
        <taxon>Fungi</taxon>
        <taxon>Dikarya</taxon>
        <taxon>Ascomycota</taxon>
        <taxon>Pezizomycotina</taxon>
        <taxon>Eurotiomycetes</taxon>
        <taxon>Eurotiomycetidae</taxon>
        <taxon>Onygenales</taxon>
        <taxon>Ajellomycetaceae</taxon>
        <taxon>Histoplasma</taxon>
    </lineage>
</organism>
<feature type="compositionally biased region" description="Low complexity" evidence="1">
    <location>
        <begin position="49"/>
        <end position="65"/>
    </location>
</feature>
<feature type="region of interest" description="Disordered" evidence="1">
    <location>
        <begin position="1"/>
        <end position="65"/>
    </location>
</feature>
<protein>
    <submittedName>
        <fullName evidence="2">Uncharacterized protein</fullName>
    </submittedName>
</protein>
<dbReference type="Proteomes" id="UP000002624">
    <property type="component" value="Unassembled WGS sequence"/>
</dbReference>
<evidence type="ECO:0000256" key="1">
    <source>
        <dbReference type="SAM" id="MobiDB-lite"/>
    </source>
</evidence>
<dbReference type="VEuPathDB" id="FungiDB:HCDG_00528"/>
<dbReference type="AlphaFoldDB" id="C6H1E6"/>
<reference evidence="3" key="1">
    <citation type="submission" date="2009-05" db="EMBL/GenBank/DDBJ databases">
        <title>The genome sequence of Ajellomyces capsulatus strain H143.</title>
        <authorList>
            <person name="Champion M."/>
            <person name="Cuomo C.A."/>
            <person name="Ma L.-J."/>
            <person name="Henn M.R."/>
            <person name="Sil A."/>
            <person name="Goldman B."/>
            <person name="Young S.K."/>
            <person name="Kodira C.D."/>
            <person name="Zeng Q."/>
            <person name="Koehrsen M."/>
            <person name="Alvarado L."/>
            <person name="Berlin A.M."/>
            <person name="Borenstein D."/>
            <person name="Chen Z."/>
            <person name="Engels R."/>
            <person name="Freedman E."/>
            <person name="Gellesch M."/>
            <person name="Goldberg J."/>
            <person name="Griggs A."/>
            <person name="Gujja S."/>
            <person name="Heiman D.I."/>
            <person name="Hepburn T.A."/>
            <person name="Howarth C."/>
            <person name="Jen D."/>
            <person name="Larson L."/>
            <person name="Lewis B."/>
            <person name="Mehta T."/>
            <person name="Park D."/>
            <person name="Pearson M."/>
            <person name="Roberts A."/>
            <person name="Saif S."/>
            <person name="Shea T.D."/>
            <person name="Shenoy N."/>
            <person name="Sisk P."/>
            <person name="Stolte C."/>
            <person name="Sykes S."/>
            <person name="Walk T."/>
            <person name="White J."/>
            <person name="Yandava C."/>
            <person name="Klein B."/>
            <person name="McEwen J.G."/>
            <person name="Puccia R."/>
            <person name="Goldman G.H."/>
            <person name="Felipe M.S."/>
            <person name="Nino-Vega G."/>
            <person name="San-Blas G."/>
            <person name="Taylor J.W."/>
            <person name="Mendoza L."/>
            <person name="Galagan J.E."/>
            <person name="Nusbaum C."/>
            <person name="Birren B.W."/>
        </authorList>
    </citation>
    <scope>NUCLEOTIDE SEQUENCE [LARGE SCALE GENOMIC DNA]</scope>
    <source>
        <strain evidence="3">H143</strain>
    </source>
</reference>
<sequence>MAPWTAPTSATSRHVPQISPNQQPGDHPFLSRPERAVAARPKCEGNNTPSSGQSGPGSAARQAAALAEEGVDVHMDSMGEYAVELGRFGWFPDRLPREELGDASDEAAEAAEEAGGSRE</sequence>
<feature type="compositionally biased region" description="Basic and acidic residues" evidence="1">
    <location>
        <begin position="32"/>
        <end position="43"/>
    </location>
</feature>
<dbReference type="HOGENOM" id="CLU_2060790_0_0_1"/>
<feature type="compositionally biased region" description="Polar residues" evidence="1">
    <location>
        <begin position="1"/>
        <end position="24"/>
    </location>
</feature>
<gene>
    <name evidence="2" type="ORF">HCDG_00528</name>
</gene>
<evidence type="ECO:0000313" key="3">
    <source>
        <dbReference type="Proteomes" id="UP000002624"/>
    </source>
</evidence>
<feature type="region of interest" description="Disordered" evidence="1">
    <location>
        <begin position="93"/>
        <end position="119"/>
    </location>
</feature>